<evidence type="ECO:0000313" key="1">
    <source>
        <dbReference type="EMBL" id="KZE38334.1"/>
    </source>
</evidence>
<protein>
    <submittedName>
        <fullName evidence="1">Stage V sporulation protein AD</fullName>
    </submittedName>
</protein>
<dbReference type="InterPro" id="IPR038369">
    <property type="entry name" value="SpoVAD_sf"/>
</dbReference>
<dbReference type="OrthoDB" id="9770068at2"/>
<proteinExistence type="predicted"/>
<name>A0A165GZX2_9BACL</name>
<gene>
    <name evidence="1" type="ORF">AV656_05300</name>
</gene>
<comment type="caution">
    <text evidence="1">The sequence shown here is derived from an EMBL/GenBank/DDBJ whole genome shotgun (WGS) entry which is preliminary data.</text>
</comment>
<dbReference type="SUPFAM" id="SSF53901">
    <property type="entry name" value="Thiolase-like"/>
    <property type="match status" value="1"/>
</dbReference>
<dbReference type="AlphaFoldDB" id="A0A165GZX2"/>
<dbReference type="EMBL" id="LQNT01000009">
    <property type="protein sequence ID" value="KZE38334.1"/>
    <property type="molecule type" value="Genomic_DNA"/>
</dbReference>
<dbReference type="Gene3D" id="3.40.47.40">
    <property type="entry name" value="Stage V sporulation protein AD"/>
    <property type="match status" value="1"/>
</dbReference>
<dbReference type="RefSeq" id="WP_063179707.1">
    <property type="nucleotide sequence ID" value="NZ_LQNT01000009.1"/>
</dbReference>
<sequence length="340" mass="36087">MVARGVIRFGNRPTIRAAAVAAGPTEKKNSPFSHQFDRLYDSDLIGQKTNEQAHRQLIEDACDLALNKAGKTISDADYLVCGDLVNEMTPSNFAAASTGLPYVGLFSACATSTSALAYAALLTEVGAASLVLAGAASHHSAIERQFRYPVEYGFQKPQNAQWTVTAAGFAAVTPHEPGYPSICQATVGRVVDYGLTDPLNMGAAMAPAAFDTFRRHLEAAGTEPEDYDVIITGDLGAIGTQLFRKMASEAGYAVEGERWRDAGKEFYGGDPAFFAGASGAGCSAAVYFSDVYSRMMEGEYRRALLMATGALLSPLSFQQGESIPCTCHAVELVMGEGEGR</sequence>
<dbReference type="InterPro" id="IPR016039">
    <property type="entry name" value="Thiolase-like"/>
</dbReference>
<organism evidence="1 2">
    <name type="scientific">Bhargavaea cecembensis</name>
    <dbReference type="NCBI Taxonomy" id="394098"/>
    <lineage>
        <taxon>Bacteria</taxon>
        <taxon>Bacillati</taxon>
        <taxon>Bacillota</taxon>
        <taxon>Bacilli</taxon>
        <taxon>Bacillales</taxon>
        <taxon>Caryophanaceae</taxon>
        <taxon>Bhargavaea</taxon>
    </lineage>
</organism>
<evidence type="ECO:0000313" key="2">
    <source>
        <dbReference type="Proteomes" id="UP000076490"/>
    </source>
</evidence>
<dbReference type="Pfam" id="PF07451">
    <property type="entry name" value="SpoVAD"/>
    <property type="match status" value="1"/>
</dbReference>
<reference evidence="1 2" key="1">
    <citation type="submission" date="2016-01" db="EMBL/GenBank/DDBJ databases">
        <title>Whole genome sequencing of Bhargavaea cecembensis T14.</title>
        <authorList>
            <person name="Hong K.W."/>
        </authorList>
    </citation>
    <scope>NUCLEOTIDE SEQUENCE [LARGE SCALE GENOMIC DNA]</scope>
    <source>
        <strain evidence="1 2">T14</strain>
    </source>
</reference>
<dbReference type="GO" id="GO:0016746">
    <property type="term" value="F:acyltransferase activity"/>
    <property type="evidence" value="ECO:0007669"/>
    <property type="project" value="InterPro"/>
</dbReference>
<dbReference type="Proteomes" id="UP000076490">
    <property type="component" value="Unassembled WGS sequence"/>
</dbReference>
<accession>A0A165GZX2</accession>
<dbReference type="InterPro" id="IPR010894">
    <property type="entry name" value="SpoVAD"/>
</dbReference>